<dbReference type="InterPro" id="IPR011116">
    <property type="entry name" value="SecA_Wing/Scaffold"/>
</dbReference>
<dbReference type="GO" id="GO:0065002">
    <property type="term" value="P:intracellular protein transmembrane transport"/>
    <property type="evidence" value="ECO:0007669"/>
    <property type="project" value="UniProtKB-UniRule"/>
</dbReference>
<evidence type="ECO:0000313" key="17">
    <source>
        <dbReference type="EMBL" id="PHN05539.1"/>
    </source>
</evidence>
<keyword evidence="12 13" id="KW-0472">Membrane</keyword>
<feature type="binding site" evidence="13">
    <location>
        <begin position="103"/>
        <end position="107"/>
    </location>
    <ligand>
        <name>ATP</name>
        <dbReference type="ChEBI" id="CHEBI:30616"/>
    </ligand>
</feature>
<name>A0A2D0NBI7_FLAN2</name>
<feature type="domain" description="SecA family profile" evidence="16">
    <location>
        <begin position="1"/>
        <end position="574"/>
    </location>
</feature>
<dbReference type="SMART" id="SM00957">
    <property type="entry name" value="SecA_DEAD"/>
    <property type="match status" value="1"/>
</dbReference>
<evidence type="ECO:0000313" key="18">
    <source>
        <dbReference type="Proteomes" id="UP000223913"/>
    </source>
</evidence>
<proteinExistence type="inferred from homology"/>
<dbReference type="SMART" id="SM00958">
    <property type="entry name" value="SecA_PP_bind"/>
    <property type="match status" value="1"/>
</dbReference>
<dbReference type="EC" id="7.4.2.8" evidence="13"/>
<dbReference type="GO" id="GO:0005524">
    <property type="term" value="F:ATP binding"/>
    <property type="evidence" value="ECO:0007669"/>
    <property type="project" value="UniProtKB-UniRule"/>
</dbReference>
<comment type="function">
    <text evidence="13">Part of the Sec protein translocase complex. Interacts with the SecYEG preprotein conducting channel. Has a central role in coupling the hydrolysis of ATP to the transfer of proteins into and across the cell membrane, serving as an ATP-driven molecular motor driving the stepwise translocation of polypeptide chains across the membrane.</text>
</comment>
<dbReference type="Gene3D" id="3.90.1440.10">
    <property type="entry name" value="SecA, preprotein cross-linking domain"/>
    <property type="match status" value="1"/>
</dbReference>
<keyword evidence="5 13" id="KW-0963">Cytoplasm</keyword>
<dbReference type="SUPFAM" id="SSF81767">
    <property type="entry name" value="Pre-protein crosslinking domain of SecA"/>
    <property type="match status" value="1"/>
</dbReference>
<comment type="catalytic activity">
    <reaction evidence="13">
        <text>ATP + H2O + cellular proteinSide 1 = ADP + phosphate + cellular proteinSide 2.</text>
        <dbReference type="EC" id="7.4.2.8"/>
    </reaction>
</comment>
<evidence type="ECO:0000259" key="16">
    <source>
        <dbReference type="PROSITE" id="PS51196"/>
    </source>
</evidence>
<keyword evidence="3 13" id="KW-0813">Transport</keyword>
<dbReference type="CDD" id="cd18803">
    <property type="entry name" value="SF2_C_secA"/>
    <property type="match status" value="1"/>
</dbReference>
<evidence type="ECO:0000256" key="13">
    <source>
        <dbReference type="HAMAP-Rule" id="MF_01382"/>
    </source>
</evidence>
<evidence type="ECO:0000256" key="10">
    <source>
        <dbReference type="ARBA" id="ARBA00022967"/>
    </source>
</evidence>
<keyword evidence="11 13" id="KW-0811">Translocation</keyword>
<reference evidence="17 18" key="1">
    <citation type="submission" date="2017-10" db="EMBL/GenBank/DDBJ databases">
        <title>The draft genome sequence of Lewinella nigricans NBRC 102662.</title>
        <authorList>
            <person name="Wang K."/>
        </authorList>
    </citation>
    <scope>NUCLEOTIDE SEQUENCE [LARGE SCALE GENOMIC DNA]</scope>
    <source>
        <strain evidence="17 18">NBRC 102662</strain>
    </source>
</reference>
<feature type="domain" description="Helicase ATP-binding" evidence="14">
    <location>
        <begin position="87"/>
        <end position="392"/>
    </location>
</feature>
<dbReference type="EMBL" id="PDUD01000021">
    <property type="protein sequence ID" value="PHN05539.1"/>
    <property type="molecule type" value="Genomic_DNA"/>
</dbReference>
<evidence type="ECO:0000256" key="7">
    <source>
        <dbReference type="ARBA" id="ARBA00022741"/>
    </source>
</evidence>
<dbReference type="PROSITE" id="PS51194">
    <property type="entry name" value="HELICASE_CTER"/>
    <property type="match status" value="1"/>
</dbReference>
<dbReference type="Gene3D" id="3.40.50.300">
    <property type="entry name" value="P-loop containing nucleotide triphosphate hydrolases"/>
    <property type="match status" value="3"/>
</dbReference>
<dbReference type="Pfam" id="PF21090">
    <property type="entry name" value="P-loop_SecA"/>
    <property type="match status" value="1"/>
</dbReference>
<dbReference type="GO" id="GO:0017038">
    <property type="term" value="P:protein import"/>
    <property type="evidence" value="ECO:0007669"/>
    <property type="project" value="InterPro"/>
</dbReference>
<dbReference type="InterPro" id="IPR027417">
    <property type="entry name" value="P-loop_NTPase"/>
</dbReference>
<dbReference type="GO" id="GO:0005886">
    <property type="term" value="C:plasma membrane"/>
    <property type="evidence" value="ECO:0007669"/>
    <property type="project" value="UniProtKB-SubCell"/>
</dbReference>
<dbReference type="GO" id="GO:0005829">
    <property type="term" value="C:cytosol"/>
    <property type="evidence" value="ECO:0007669"/>
    <property type="project" value="TreeGrafter"/>
</dbReference>
<gene>
    <name evidence="17" type="primary">secA2</name>
    <name evidence="13" type="synonym">secA</name>
    <name evidence="17" type="ORF">CRP01_16230</name>
</gene>
<dbReference type="InterPro" id="IPR011130">
    <property type="entry name" value="SecA_preprotein_X-link_dom"/>
</dbReference>
<dbReference type="PANTHER" id="PTHR30612">
    <property type="entry name" value="SECA INNER MEMBRANE COMPONENT OF SEC PROTEIN SECRETION SYSTEM"/>
    <property type="match status" value="1"/>
</dbReference>
<dbReference type="NCBIfam" id="TIGR04221">
    <property type="entry name" value="SecA2_Mycobac"/>
    <property type="match status" value="1"/>
</dbReference>
<dbReference type="Proteomes" id="UP000223913">
    <property type="component" value="Unassembled WGS sequence"/>
</dbReference>
<dbReference type="Pfam" id="PF01043">
    <property type="entry name" value="SecA_PP_bind"/>
    <property type="match status" value="1"/>
</dbReference>
<dbReference type="InterPro" id="IPR014001">
    <property type="entry name" value="Helicase_ATP-bd"/>
</dbReference>
<feature type="domain" description="Helicase C-terminal" evidence="15">
    <location>
        <begin position="417"/>
        <end position="581"/>
    </location>
</feature>
<comment type="subcellular location">
    <subcellularLocation>
        <location evidence="13">Cell membrane</location>
        <topology evidence="13">Peripheral membrane protein</topology>
        <orientation evidence="13">Cytoplasmic side</orientation>
    </subcellularLocation>
    <subcellularLocation>
        <location evidence="13">Cytoplasm</location>
    </subcellularLocation>
    <subcellularLocation>
        <location evidence="1">Membrane</location>
        <topology evidence="1">Peripheral membrane protein</topology>
    </subcellularLocation>
    <text evidence="13">Distribution is 50-50.</text>
</comment>
<protein>
    <recommendedName>
        <fullName evidence="13">Protein translocase subunit SecA</fullName>
        <ecNumber evidence="13">7.4.2.8</ecNumber>
    </recommendedName>
</protein>
<dbReference type="HAMAP" id="MF_01382">
    <property type="entry name" value="SecA"/>
    <property type="match status" value="1"/>
</dbReference>
<dbReference type="InterPro" id="IPR000185">
    <property type="entry name" value="SecA"/>
</dbReference>
<sequence length="783" mass="88674">MSAFKKIKKSPIEEEFGQYRVLLPQIDQYFQYYHQVPDHELQTAAAGLRAAATDHQDLALLLPDAYGLVKEACFRQFGLLAYDEQLIAAIALHHGNMLEMQTGEGKTLTALFPAFLNGLLGKGVHILTFNDYLARRDADWSRPLFTRLGLSSDCIQQGMPLDEKRHAYRADITYATAKEAGFDYLYSAMAYAPEELVQRPFFFAIVDEADALMIDEARNPLVLAGRMDPTEVDAKAMADLAAGLEQGADFELNDYARNIFLTESGIRKLEMQLEVENLMADEHHALLTALNLALHARMLLKRDIDYVVKNGAILQVDEFTGRVVPDRKWRNGLQTAVEAKEGLPVRSEGTILNAISLQHFLYTYPKLAGMTATARAAAEEFENFYKLRTVIVPPHLPDRRQDEPDLVFADLAAKNRAIVEEVKRVHHRGQPILIGTLNVKESEQLANLLSAAGVKCEVLNAKEDAREAAIVARAARPGQVTISTNMAGRGTDITLGGGDQAEREQVISLGGLYILGTNRHESSRIDRQLRGRAGRQGDPGQTRFFISLQDELMVKYRLQEALPKKYRQLSGPEPITEPKVLKFIDHIQRVIEGQTYDMRRNLLHYSELVEKQRLIIQSERREILLDDNCLLERIGWEGTEPPENTLLDGLRRLALGLYDRYWSDHLDQLQQLKEGIYLVRFGGQKPLREYQRQSDRWFRELCERIDTDLVRKAALLIEDPELDLRTLGVQKPASTWTYLINDNPFGNQLAIMLLDNSNLGFQADPISAVFLFIAGLLQRRKKR</sequence>
<evidence type="ECO:0000256" key="5">
    <source>
        <dbReference type="ARBA" id="ARBA00022490"/>
    </source>
</evidence>
<dbReference type="CDD" id="cd17928">
    <property type="entry name" value="DEXDc_SecA"/>
    <property type="match status" value="1"/>
</dbReference>
<evidence type="ECO:0000256" key="2">
    <source>
        <dbReference type="ARBA" id="ARBA00007650"/>
    </source>
</evidence>
<dbReference type="GO" id="GO:0043952">
    <property type="term" value="P:protein transport by the Sec complex"/>
    <property type="evidence" value="ECO:0007669"/>
    <property type="project" value="TreeGrafter"/>
</dbReference>
<accession>A0A2D0NBI7</accession>
<dbReference type="OrthoDB" id="9805579at2"/>
<keyword evidence="6" id="KW-0997">Cell inner membrane</keyword>
<evidence type="ECO:0000259" key="15">
    <source>
        <dbReference type="PROSITE" id="PS51194"/>
    </source>
</evidence>
<dbReference type="InterPro" id="IPR036266">
    <property type="entry name" value="SecA_Wing/Scaffold_sf"/>
</dbReference>
<comment type="caution">
    <text evidence="17">The sequence shown here is derived from an EMBL/GenBank/DDBJ whole genome shotgun (WGS) entry which is preliminary data.</text>
</comment>
<keyword evidence="18" id="KW-1185">Reference proteome</keyword>
<dbReference type="InterPro" id="IPR011115">
    <property type="entry name" value="SecA_DEAD"/>
</dbReference>
<evidence type="ECO:0000256" key="11">
    <source>
        <dbReference type="ARBA" id="ARBA00023010"/>
    </source>
</evidence>
<dbReference type="GO" id="GO:0008564">
    <property type="term" value="F:protein-exporting ATPase activity"/>
    <property type="evidence" value="ECO:0007669"/>
    <property type="project" value="UniProtKB-EC"/>
</dbReference>
<dbReference type="Pfam" id="PF07517">
    <property type="entry name" value="SecA_DEAD"/>
    <property type="match status" value="1"/>
</dbReference>
<dbReference type="InterPro" id="IPR036670">
    <property type="entry name" value="SecA_X-link_sf"/>
</dbReference>
<feature type="binding site" evidence="13">
    <location>
        <position position="492"/>
    </location>
    <ligand>
        <name>ATP</name>
        <dbReference type="ChEBI" id="CHEBI:30616"/>
    </ligand>
</feature>
<evidence type="ECO:0000256" key="1">
    <source>
        <dbReference type="ARBA" id="ARBA00004170"/>
    </source>
</evidence>
<dbReference type="InterPro" id="IPR044722">
    <property type="entry name" value="SecA_SF2_C"/>
</dbReference>
<comment type="subunit">
    <text evidence="13">Monomer and homodimer. Part of the essential Sec protein translocation apparatus which comprises SecA, SecYEG and auxiliary proteins SecDF. Other proteins may also be involved.</text>
</comment>
<evidence type="ECO:0000256" key="8">
    <source>
        <dbReference type="ARBA" id="ARBA00022840"/>
    </source>
</evidence>
<keyword evidence="7 13" id="KW-0547">Nucleotide-binding</keyword>
<keyword evidence="8 13" id="KW-0067">ATP-binding</keyword>
<evidence type="ECO:0000259" key="14">
    <source>
        <dbReference type="PROSITE" id="PS51192"/>
    </source>
</evidence>
<evidence type="ECO:0000256" key="9">
    <source>
        <dbReference type="ARBA" id="ARBA00022927"/>
    </source>
</evidence>
<evidence type="ECO:0000256" key="12">
    <source>
        <dbReference type="ARBA" id="ARBA00023136"/>
    </source>
</evidence>
<keyword evidence="10 13" id="KW-1278">Translocase</keyword>
<dbReference type="PROSITE" id="PS51196">
    <property type="entry name" value="SECA_MOTOR_DEAD"/>
    <property type="match status" value="1"/>
</dbReference>
<dbReference type="SUPFAM" id="SSF81886">
    <property type="entry name" value="Helical scaffold and wing domains of SecA"/>
    <property type="match status" value="1"/>
</dbReference>
<dbReference type="PANTHER" id="PTHR30612:SF0">
    <property type="entry name" value="CHLOROPLAST PROTEIN-TRANSPORTING ATPASE"/>
    <property type="match status" value="1"/>
</dbReference>
<dbReference type="Pfam" id="PF07516">
    <property type="entry name" value="SecA_SW"/>
    <property type="match status" value="2"/>
</dbReference>
<dbReference type="InterPro" id="IPR014018">
    <property type="entry name" value="SecA_motor_DEAD"/>
</dbReference>
<dbReference type="RefSeq" id="WP_099151116.1">
    <property type="nucleotide sequence ID" value="NZ_PDUD01000021.1"/>
</dbReference>
<dbReference type="Gene3D" id="1.10.3060.10">
    <property type="entry name" value="Helical scaffold and wing domains of SecA"/>
    <property type="match status" value="1"/>
</dbReference>
<dbReference type="InterPro" id="IPR020937">
    <property type="entry name" value="SecA_CS"/>
</dbReference>
<feature type="binding site" evidence="13">
    <location>
        <position position="85"/>
    </location>
    <ligand>
        <name>ATP</name>
        <dbReference type="ChEBI" id="CHEBI:30616"/>
    </ligand>
</feature>
<dbReference type="FunFam" id="3.40.50.300:FF:000429">
    <property type="entry name" value="Preprotein translocase subunit SecA"/>
    <property type="match status" value="1"/>
</dbReference>
<evidence type="ECO:0000256" key="3">
    <source>
        <dbReference type="ARBA" id="ARBA00022448"/>
    </source>
</evidence>
<comment type="similarity">
    <text evidence="2 13">Belongs to the SecA family.</text>
</comment>
<dbReference type="PRINTS" id="PR00906">
    <property type="entry name" value="SECA"/>
</dbReference>
<dbReference type="InterPro" id="IPR026389">
    <property type="entry name" value="SecA_Actinobact-type"/>
</dbReference>
<dbReference type="AlphaFoldDB" id="A0A2D0NBI7"/>
<dbReference type="PROSITE" id="PS51192">
    <property type="entry name" value="HELICASE_ATP_BIND_1"/>
    <property type="match status" value="1"/>
</dbReference>
<keyword evidence="4 13" id="KW-1003">Cell membrane</keyword>
<dbReference type="GO" id="GO:0006605">
    <property type="term" value="P:protein targeting"/>
    <property type="evidence" value="ECO:0007669"/>
    <property type="project" value="UniProtKB-UniRule"/>
</dbReference>
<evidence type="ECO:0000256" key="4">
    <source>
        <dbReference type="ARBA" id="ARBA00022475"/>
    </source>
</evidence>
<dbReference type="GO" id="GO:0031522">
    <property type="term" value="C:cell envelope Sec protein transport complex"/>
    <property type="evidence" value="ECO:0007669"/>
    <property type="project" value="TreeGrafter"/>
</dbReference>
<organism evidence="17 18">
    <name type="scientific">Flavilitoribacter nigricans (strain ATCC 23147 / DSM 23189 / NBRC 102662 / NCIMB 1420 / SS-2)</name>
    <name type="common">Lewinella nigricans</name>
    <dbReference type="NCBI Taxonomy" id="1122177"/>
    <lineage>
        <taxon>Bacteria</taxon>
        <taxon>Pseudomonadati</taxon>
        <taxon>Bacteroidota</taxon>
        <taxon>Saprospiria</taxon>
        <taxon>Saprospirales</taxon>
        <taxon>Lewinellaceae</taxon>
        <taxon>Flavilitoribacter</taxon>
    </lineage>
</organism>
<dbReference type="InterPro" id="IPR001650">
    <property type="entry name" value="Helicase_C-like"/>
</dbReference>
<dbReference type="SUPFAM" id="SSF52540">
    <property type="entry name" value="P-loop containing nucleoside triphosphate hydrolases"/>
    <property type="match status" value="2"/>
</dbReference>
<dbReference type="PROSITE" id="PS01312">
    <property type="entry name" value="SECA"/>
    <property type="match status" value="1"/>
</dbReference>
<keyword evidence="9 13" id="KW-0653">Protein transport</keyword>
<evidence type="ECO:0000256" key="6">
    <source>
        <dbReference type="ARBA" id="ARBA00022519"/>
    </source>
</evidence>